<sequence length="71" mass="7572">MSPSLKKFTTPSLAPSGSSPQSTITISVIGRSDSPTETCSIERTTPIPFITLPKTTCFPSRCGVRVVVMKN</sequence>
<evidence type="ECO:0000256" key="1">
    <source>
        <dbReference type="SAM" id="MobiDB-lite"/>
    </source>
</evidence>
<dbReference type="Proteomes" id="UP000059680">
    <property type="component" value="Chromosome 2"/>
</dbReference>
<dbReference type="AlphaFoldDB" id="A0A0N7KG50"/>
<evidence type="ECO:0000313" key="2">
    <source>
        <dbReference type="EMBL" id="BAS81033.1"/>
    </source>
</evidence>
<protein>
    <submittedName>
        <fullName evidence="2">Os02g0761150 protein</fullName>
    </submittedName>
</protein>
<keyword evidence="3" id="KW-1185">Reference proteome</keyword>
<accession>A0A0N7KG50</accession>
<feature type="region of interest" description="Disordered" evidence="1">
    <location>
        <begin position="1"/>
        <end position="24"/>
    </location>
</feature>
<dbReference type="PaxDb" id="39947-A0A0N7KG50"/>
<reference evidence="2 3" key="2">
    <citation type="journal article" date="2013" name="Plant Cell Physiol.">
        <title>Rice Annotation Project Database (RAP-DB): an integrative and interactive database for rice genomics.</title>
        <authorList>
            <person name="Sakai H."/>
            <person name="Lee S.S."/>
            <person name="Tanaka T."/>
            <person name="Numa H."/>
            <person name="Kim J."/>
            <person name="Kawahara Y."/>
            <person name="Wakimoto H."/>
            <person name="Yang C.C."/>
            <person name="Iwamoto M."/>
            <person name="Abe T."/>
            <person name="Yamada Y."/>
            <person name="Muto A."/>
            <person name="Inokuchi H."/>
            <person name="Ikemura T."/>
            <person name="Matsumoto T."/>
            <person name="Sasaki T."/>
            <person name="Itoh T."/>
        </authorList>
    </citation>
    <scope>NUCLEOTIDE SEQUENCE [LARGE SCALE GENOMIC DNA]</scope>
    <source>
        <strain evidence="3">cv. Nipponbare</strain>
    </source>
</reference>
<dbReference type="EMBL" id="AP014958">
    <property type="protein sequence ID" value="BAS81033.1"/>
    <property type="molecule type" value="Genomic_DNA"/>
</dbReference>
<evidence type="ECO:0000313" key="3">
    <source>
        <dbReference type="Proteomes" id="UP000059680"/>
    </source>
</evidence>
<reference evidence="2 3" key="3">
    <citation type="journal article" date="2013" name="Rice">
        <title>Improvement of the Oryza sativa Nipponbare reference genome using next generation sequence and optical map data.</title>
        <authorList>
            <person name="Kawahara Y."/>
            <person name="de la Bastide M."/>
            <person name="Hamilton J.P."/>
            <person name="Kanamori H."/>
            <person name="McCombie W.R."/>
            <person name="Ouyang S."/>
            <person name="Schwartz D.C."/>
            <person name="Tanaka T."/>
            <person name="Wu J."/>
            <person name="Zhou S."/>
            <person name="Childs K.L."/>
            <person name="Davidson R.M."/>
            <person name="Lin H."/>
            <person name="Quesada-Ocampo L."/>
            <person name="Vaillancourt B."/>
            <person name="Sakai H."/>
            <person name="Lee S.S."/>
            <person name="Kim J."/>
            <person name="Numa H."/>
            <person name="Itoh T."/>
            <person name="Buell C.R."/>
            <person name="Matsumoto T."/>
        </authorList>
    </citation>
    <scope>NUCLEOTIDE SEQUENCE [LARGE SCALE GENOMIC DNA]</scope>
    <source>
        <strain evidence="3">cv. Nipponbare</strain>
    </source>
</reference>
<reference evidence="3" key="1">
    <citation type="journal article" date="2005" name="Nature">
        <title>The map-based sequence of the rice genome.</title>
        <authorList>
            <consortium name="International rice genome sequencing project (IRGSP)"/>
            <person name="Matsumoto T."/>
            <person name="Wu J."/>
            <person name="Kanamori H."/>
            <person name="Katayose Y."/>
            <person name="Fujisawa M."/>
            <person name="Namiki N."/>
            <person name="Mizuno H."/>
            <person name="Yamamoto K."/>
            <person name="Antonio B.A."/>
            <person name="Baba T."/>
            <person name="Sakata K."/>
            <person name="Nagamura Y."/>
            <person name="Aoki H."/>
            <person name="Arikawa K."/>
            <person name="Arita K."/>
            <person name="Bito T."/>
            <person name="Chiden Y."/>
            <person name="Fujitsuka N."/>
            <person name="Fukunaka R."/>
            <person name="Hamada M."/>
            <person name="Harada C."/>
            <person name="Hayashi A."/>
            <person name="Hijishita S."/>
            <person name="Honda M."/>
            <person name="Hosokawa S."/>
            <person name="Ichikawa Y."/>
            <person name="Idonuma A."/>
            <person name="Iijima M."/>
            <person name="Ikeda M."/>
            <person name="Ikeno M."/>
            <person name="Ito K."/>
            <person name="Ito S."/>
            <person name="Ito T."/>
            <person name="Ito Y."/>
            <person name="Ito Y."/>
            <person name="Iwabuchi A."/>
            <person name="Kamiya K."/>
            <person name="Karasawa W."/>
            <person name="Kurita K."/>
            <person name="Katagiri S."/>
            <person name="Kikuta A."/>
            <person name="Kobayashi H."/>
            <person name="Kobayashi N."/>
            <person name="Machita K."/>
            <person name="Maehara T."/>
            <person name="Masukawa M."/>
            <person name="Mizubayashi T."/>
            <person name="Mukai Y."/>
            <person name="Nagasaki H."/>
            <person name="Nagata Y."/>
            <person name="Naito S."/>
            <person name="Nakashima M."/>
            <person name="Nakama Y."/>
            <person name="Nakamichi Y."/>
            <person name="Nakamura M."/>
            <person name="Meguro A."/>
            <person name="Negishi M."/>
            <person name="Ohta I."/>
            <person name="Ohta T."/>
            <person name="Okamoto M."/>
            <person name="Ono N."/>
            <person name="Saji S."/>
            <person name="Sakaguchi M."/>
            <person name="Sakai K."/>
            <person name="Shibata M."/>
            <person name="Shimokawa T."/>
            <person name="Song J."/>
            <person name="Takazaki Y."/>
            <person name="Terasawa K."/>
            <person name="Tsugane M."/>
            <person name="Tsuji K."/>
            <person name="Ueda S."/>
            <person name="Waki K."/>
            <person name="Yamagata H."/>
            <person name="Yamamoto M."/>
            <person name="Yamamoto S."/>
            <person name="Yamane H."/>
            <person name="Yoshiki S."/>
            <person name="Yoshihara R."/>
            <person name="Yukawa K."/>
            <person name="Zhong H."/>
            <person name="Yano M."/>
            <person name="Yuan Q."/>
            <person name="Ouyang S."/>
            <person name="Liu J."/>
            <person name="Jones K.M."/>
            <person name="Gansberger K."/>
            <person name="Moffat K."/>
            <person name="Hill J."/>
            <person name="Bera J."/>
            <person name="Fadrosh D."/>
            <person name="Jin S."/>
            <person name="Johri S."/>
            <person name="Kim M."/>
            <person name="Overton L."/>
            <person name="Reardon M."/>
            <person name="Tsitrin T."/>
            <person name="Vuong H."/>
            <person name="Weaver B."/>
            <person name="Ciecko A."/>
            <person name="Tallon L."/>
            <person name="Jackson J."/>
            <person name="Pai G."/>
            <person name="Aken S.V."/>
            <person name="Utterback T."/>
            <person name="Reidmuller S."/>
            <person name="Feldblyum T."/>
            <person name="Hsiao J."/>
            <person name="Zismann V."/>
            <person name="Iobst S."/>
            <person name="de Vazeille A.R."/>
            <person name="Buell C.R."/>
            <person name="Ying K."/>
            <person name="Li Y."/>
            <person name="Lu T."/>
            <person name="Huang Y."/>
            <person name="Zhao Q."/>
            <person name="Feng Q."/>
            <person name="Zhang L."/>
            <person name="Zhu J."/>
            <person name="Weng Q."/>
            <person name="Mu J."/>
            <person name="Lu Y."/>
            <person name="Fan D."/>
            <person name="Liu Y."/>
            <person name="Guan J."/>
            <person name="Zhang Y."/>
            <person name="Yu S."/>
            <person name="Liu X."/>
            <person name="Zhang Y."/>
            <person name="Hong G."/>
            <person name="Han B."/>
            <person name="Choisne N."/>
            <person name="Demange N."/>
            <person name="Orjeda G."/>
            <person name="Samain S."/>
            <person name="Cattolico L."/>
            <person name="Pelletier E."/>
            <person name="Couloux A."/>
            <person name="Segurens B."/>
            <person name="Wincker P."/>
            <person name="D'Hont A."/>
            <person name="Scarpelli C."/>
            <person name="Weissenbach J."/>
            <person name="Salanoubat M."/>
            <person name="Quetier F."/>
            <person name="Yu Y."/>
            <person name="Kim H.R."/>
            <person name="Rambo T."/>
            <person name="Currie J."/>
            <person name="Collura K."/>
            <person name="Luo M."/>
            <person name="Yang T."/>
            <person name="Ammiraju J.S.S."/>
            <person name="Engler F."/>
            <person name="Soderlund C."/>
            <person name="Wing R.A."/>
            <person name="Palmer L.E."/>
            <person name="de la Bastide M."/>
            <person name="Spiegel L."/>
            <person name="Nascimento L."/>
            <person name="Zutavern T."/>
            <person name="O'Shaughnessy A."/>
            <person name="Dike S."/>
            <person name="Dedhia N."/>
            <person name="Preston R."/>
            <person name="Balija V."/>
            <person name="McCombie W.R."/>
            <person name="Chow T."/>
            <person name="Chen H."/>
            <person name="Chung M."/>
            <person name="Chen C."/>
            <person name="Shaw J."/>
            <person name="Wu H."/>
            <person name="Hsiao K."/>
            <person name="Chao Y."/>
            <person name="Chu M."/>
            <person name="Cheng C."/>
            <person name="Hour A."/>
            <person name="Lee P."/>
            <person name="Lin S."/>
            <person name="Lin Y."/>
            <person name="Liou J."/>
            <person name="Liu S."/>
            <person name="Hsing Y."/>
            <person name="Raghuvanshi S."/>
            <person name="Mohanty A."/>
            <person name="Bharti A.K."/>
            <person name="Gaur A."/>
            <person name="Gupta V."/>
            <person name="Kumar D."/>
            <person name="Ravi V."/>
            <person name="Vij S."/>
            <person name="Kapur A."/>
            <person name="Khurana P."/>
            <person name="Khurana P."/>
            <person name="Khurana J.P."/>
            <person name="Tyagi A.K."/>
            <person name="Gaikwad K."/>
            <person name="Singh A."/>
            <person name="Dalal V."/>
            <person name="Srivastava S."/>
            <person name="Dixit A."/>
            <person name="Pal A.K."/>
            <person name="Ghazi I.A."/>
            <person name="Yadav M."/>
            <person name="Pandit A."/>
            <person name="Bhargava A."/>
            <person name="Sureshbabu K."/>
            <person name="Batra K."/>
            <person name="Sharma T.R."/>
            <person name="Mohapatra T."/>
            <person name="Singh N.K."/>
            <person name="Messing J."/>
            <person name="Nelson A.B."/>
            <person name="Fuks G."/>
            <person name="Kavchok S."/>
            <person name="Keizer G."/>
            <person name="Linton E."/>
            <person name="Llaca V."/>
            <person name="Song R."/>
            <person name="Tanyolac B."/>
            <person name="Young S."/>
            <person name="Ho-Il K."/>
            <person name="Hahn J.H."/>
            <person name="Sangsakoo G."/>
            <person name="Vanavichit A."/>
            <person name="de Mattos Luiz.A.T."/>
            <person name="Zimmer P.D."/>
            <person name="Malone G."/>
            <person name="Dellagostin O."/>
            <person name="de Oliveira A.C."/>
            <person name="Bevan M."/>
            <person name="Bancroft I."/>
            <person name="Minx P."/>
            <person name="Cordum H."/>
            <person name="Wilson R."/>
            <person name="Cheng Z."/>
            <person name="Jin W."/>
            <person name="Jiang J."/>
            <person name="Leong S.A."/>
            <person name="Iwama H."/>
            <person name="Gojobori T."/>
            <person name="Itoh T."/>
            <person name="Niimura Y."/>
            <person name="Fujii Y."/>
            <person name="Habara T."/>
            <person name="Sakai H."/>
            <person name="Sato Y."/>
            <person name="Wilson G."/>
            <person name="Kumar K."/>
            <person name="McCouch S."/>
            <person name="Juretic N."/>
            <person name="Hoen D."/>
            <person name="Wright S."/>
            <person name="Bruskiewich R."/>
            <person name="Bureau T."/>
            <person name="Miyao A."/>
            <person name="Hirochika H."/>
            <person name="Nishikawa T."/>
            <person name="Kadowaki K."/>
            <person name="Sugiura M."/>
            <person name="Burr B."/>
            <person name="Sasaki T."/>
        </authorList>
    </citation>
    <scope>NUCLEOTIDE SEQUENCE [LARGE SCALE GENOMIC DNA]</scope>
    <source>
        <strain evidence="3">cv. Nipponbare</strain>
    </source>
</reference>
<organism evidence="2 3">
    <name type="scientific">Oryza sativa subsp. japonica</name>
    <name type="common">Rice</name>
    <dbReference type="NCBI Taxonomy" id="39947"/>
    <lineage>
        <taxon>Eukaryota</taxon>
        <taxon>Viridiplantae</taxon>
        <taxon>Streptophyta</taxon>
        <taxon>Embryophyta</taxon>
        <taxon>Tracheophyta</taxon>
        <taxon>Spermatophyta</taxon>
        <taxon>Magnoliopsida</taxon>
        <taxon>Liliopsida</taxon>
        <taxon>Poales</taxon>
        <taxon>Poaceae</taxon>
        <taxon>BOP clade</taxon>
        <taxon>Oryzoideae</taxon>
        <taxon>Oryzeae</taxon>
        <taxon>Oryzinae</taxon>
        <taxon>Oryza</taxon>
        <taxon>Oryza sativa</taxon>
    </lineage>
</organism>
<proteinExistence type="predicted"/>
<name>A0A0N7KG50_ORYSJ</name>
<dbReference type="Gramene" id="Os02t0761150-00">
    <property type="protein sequence ID" value="Os02t0761150-00"/>
    <property type="gene ID" value="Os02g0761150"/>
</dbReference>
<gene>
    <name evidence="2" type="ordered locus">Os02g0761150</name>
    <name evidence="2" type="ORF">OSNPB_020761150</name>
</gene>
<dbReference type="InParanoid" id="A0A0N7KG50"/>